<sequence>MAEVNHIGHVPNLSPEKGKESQLNYRYYISSTQLGEQGFAESLRVHWGVESSKGSIPAKQKRDWMKTSYLEAILIVCLNDTRGEF</sequence>
<evidence type="ECO:0008006" key="3">
    <source>
        <dbReference type="Google" id="ProtNLM"/>
    </source>
</evidence>
<keyword evidence="2" id="KW-1185">Reference proteome</keyword>
<evidence type="ECO:0000313" key="1">
    <source>
        <dbReference type="EMBL" id="MCL1046849.1"/>
    </source>
</evidence>
<gene>
    <name evidence="1" type="ORF">L2737_16185</name>
</gene>
<reference evidence="1 2" key="1">
    <citation type="submission" date="2022-01" db="EMBL/GenBank/DDBJ databases">
        <title>Whole genome-based taxonomy of the Shewanellaceae.</title>
        <authorList>
            <person name="Martin-Rodriguez A.J."/>
        </authorList>
    </citation>
    <scope>NUCLEOTIDE SEQUENCE [LARGE SCALE GENOMIC DNA]</scope>
    <source>
        <strain evidence="1 2">DSM 24955</strain>
    </source>
</reference>
<proteinExistence type="predicted"/>
<dbReference type="EMBL" id="JAKIKU010000009">
    <property type="protein sequence ID" value="MCL1046849.1"/>
    <property type="molecule type" value="Genomic_DNA"/>
</dbReference>
<name>A0ABT0KST4_9GAMM</name>
<protein>
    <recommendedName>
        <fullName evidence="3">Transposase</fullName>
    </recommendedName>
</protein>
<evidence type="ECO:0000313" key="2">
    <source>
        <dbReference type="Proteomes" id="UP001202134"/>
    </source>
</evidence>
<accession>A0ABT0KST4</accession>
<dbReference type="Proteomes" id="UP001202134">
    <property type="component" value="Unassembled WGS sequence"/>
</dbReference>
<comment type="caution">
    <text evidence="1">The sequence shown here is derived from an EMBL/GenBank/DDBJ whole genome shotgun (WGS) entry which is preliminary data.</text>
</comment>
<organism evidence="1 2">
    <name type="scientific">Shewanella electrodiphila</name>
    <dbReference type="NCBI Taxonomy" id="934143"/>
    <lineage>
        <taxon>Bacteria</taxon>
        <taxon>Pseudomonadati</taxon>
        <taxon>Pseudomonadota</taxon>
        <taxon>Gammaproteobacteria</taxon>
        <taxon>Alteromonadales</taxon>
        <taxon>Shewanellaceae</taxon>
        <taxon>Shewanella</taxon>
    </lineage>
</organism>